<proteinExistence type="predicted"/>
<accession>A0ABS2KPW8</accession>
<keyword evidence="3" id="KW-0489">Methyltransferase</keyword>
<dbReference type="RefSeq" id="WP_307806145.1">
    <property type="nucleotide sequence ID" value="NZ_JAFBBK010000001.1"/>
</dbReference>
<gene>
    <name evidence="3" type="ORF">JOE42_000725</name>
</gene>
<sequence length="204" mass="22026">MTATRWSAERSAEDSHAYVARFRELEASGADMHGEARFVDAVLPRAARVLDAGCGTGRLGAELARRGHTVTAVDLDPVLVEEARRQHGITVVQGDLATMHLEPRSFDAIVAAGNVMVFLAPGTEPTVLRRWHEAVVPGGVVILGFATDREYTADRAERDVLEAGFTAVQRFSTWSVAPWRDDAEWVVLTGYRQAGSLSGVGTPG</sequence>
<keyword evidence="4" id="KW-1185">Reference proteome</keyword>
<reference evidence="3 4" key="1">
    <citation type="submission" date="2021-01" db="EMBL/GenBank/DDBJ databases">
        <title>Genomics of switchgrass bacterial isolates.</title>
        <authorList>
            <person name="Shade A."/>
        </authorList>
    </citation>
    <scope>NUCLEOTIDE SEQUENCE [LARGE SCALE GENOMIC DNA]</scope>
    <source>
        <strain evidence="3 4">PvP111</strain>
    </source>
</reference>
<comment type="caution">
    <text evidence="3">The sequence shown here is derived from an EMBL/GenBank/DDBJ whole genome shotgun (WGS) entry which is preliminary data.</text>
</comment>
<dbReference type="SUPFAM" id="SSF53335">
    <property type="entry name" value="S-adenosyl-L-methionine-dependent methyltransferases"/>
    <property type="match status" value="1"/>
</dbReference>
<keyword evidence="1" id="KW-0808">Transferase</keyword>
<dbReference type="CDD" id="cd02440">
    <property type="entry name" value="AdoMet_MTases"/>
    <property type="match status" value="1"/>
</dbReference>
<dbReference type="Proteomes" id="UP000703038">
    <property type="component" value="Unassembled WGS sequence"/>
</dbReference>
<evidence type="ECO:0000313" key="3">
    <source>
        <dbReference type="EMBL" id="MBM7413992.1"/>
    </source>
</evidence>
<evidence type="ECO:0000259" key="2">
    <source>
        <dbReference type="Pfam" id="PF13649"/>
    </source>
</evidence>
<dbReference type="InterPro" id="IPR041698">
    <property type="entry name" value="Methyltransf_25"/>
</dbReference>
<organism evidence="3 4">
    <name type="scientific">Rhodococcoides corynebacterioides</name>
    <dbReference type="NCBI Taxonomy" id="53972"/>
    <lineage>
        <taxon>Bacteria</taxon>
        <taxon>Bacillati</taxon>
        <taxon>Actinomycetota</taxon>
        <taxon>Actinomycetes</taxon>
        <taxon>Mycobacteriales</taxon>
        <taxon>Nocardiaceae</taxon>
        <taxon>Rhodococcoides</taxon>
    </lineage>
</organism>
<dbReference type="EMBL" id="JAFBBK010000001">
    <property type="protein sequence ID" value="MBM7413992.1"/>
    <property type="molecule type" value="Genomic_DNA"/>
</dbReference>
<dbReference type="GO" id="GO:0008168">
    <property type="term" value="F:methyltransferase activity"/>
    <property type="evidence" value="ECO:0007669"/>
    <property type="project" value="UniProtKB-KW"/>
</dbReference>
<dbReference type="GO" id="GO:0032259">
    <property type="term" value="P:methylation"/>
    <property type="evidence" value="ECO:0007669"/>
    <property type="project" value="UniProtKB-KW"/>
</dbReference>
<name>A0ABS2KPW8_9NOCA</name>
<dbReference type="Gene3D" id="3.40.50.150">
    <property type="entry name" value="Vaccinia Virus protein VP39"/>
    <property type="match status" value="1"/>
</dbReference>
<dbReference type="PANTHER" id="PTHR43861">
    <property type="entry name" value="TRANS-ACONITATE 2-METHYLTRANSFERASE-RELATED"/>
    <property type="match status" value="1"/>
</dbReference>
<dbReference type="InterPro" id="IPR029063">
    <property type="entry name" value="SAM-dependent_MTases_sf"/>
</dbReference>
<evidence type="ECO:0000256" key="1">
    <source>
        <dbReference type="ARBA" id="ARBA00022679"/>
    </source>
</evidence>
<feature type="domain" description="Methyltransferase" evidence="2">
    <location>
        <begin position="49"/>
        <end position="139"/>
    </location>
</feature>
<evidence type="ECO:0000313" key="4">
    <source>
        <dbReference type="Proteomes" id="UP000703038"/>
    </source>
</evidence>
<dbReference type="Pfam" id="PF13649">
    <property type="entry name" value="Methyltransf_25"/>
    <property type="match status" value="1"/>
</dbReference>
<protein>
    <submittedName>
        <fullName evidence="3">SAM-dependent methyltransferase</fullName>
    </submittedName>
</protein>